<dbReference type="OrthoDB" id="311881at2759"/>
<proteinExistence type="predicted"/>
<name>A0A8S1WFB4_PAROT</name>
<gene>
    <name evidence="1" type="ORF">POCTA_138.1.T0910009</name>
</gene>
<comment type="caution">
    <text evidence="1">The sequence shown here is derived from an EMBL/GenBank/DDBJ whole genome shotgun (WGS) entry which is preliminary data.</text>
</comment>
<keyword evidence="2" id="KW-1185">Reference proteome</keyword>
<dbReference type="EMBL" id="CAJJDP010000090">
    <property type="protein sequence ID" value="CAD8187691.1"/>
    <property type="molecule type" value="Genomic_DNA"/>
</dbReference>
<evidence type="ECO:0000313" key="1">
    <source>
        <dbReference type="EMBL" id="CAD8187691.1"/>
    </source>
</evidence>
<protein>
    <submittedName>
        <fullName evidence="1">Uncharacterized protein</fullName>
    </submittedName>
</protein>
<dbReference type="AlphaFoldDB" id="A0A8S1WFB4"/>
<sequence>MTLLYITNETVVYSFNANFQQKDNWQSKARFLDCGDIKYFGYLGTHNSSIIILDLEPHSHYRIDAEVLSIDRYAEPNFYVENILANQDITVKEDNIFGNSSPEQFYSVSIVRTHK</sequence>
<accession>A0A8S1WFB4</accession>
<dbReference type="Proteomes" id="UP000683925">
    <property type="component" value="Unassembled WGS sequence"/>
</dbReference>
<evidence type="ECO:0000313" key="2">
    <source>
        <dbReference type="Proteomes" id="UP000683925"/>
    </source>
</evidence>
<organism evidence="1 2">
    <name type="scientific">Paramecium octaurelia</name>
    <dbReference type="NCBI Taxonomy" id="43137"/>
    <lineage>
        <taxon>Eukaryota</taxon>
        <taxon>Sar</taxon>
        <taxon>Alveolata</taxon>
        <taxon>Ciliophora</taxon>
        <taxon>Intramacronucleata</taxon>
        <taxon>Oligohymenophorea</taxon>
        <taxon>Peniculida</taxon>
        <taxon>Parameciidae</taxon>
        <taxon>Paramecium</taxon>
    </lineage>
</organism>
<reference evidence="1" key="1">
    <citation type="submission" date="2021-01" db="EMBL/GenBank/DDBJ databases">
        <authorList>
            <consortium name="Genoscope - CEA"/>
            <person name="William W."/>
        </authorList>
    </citation>
    <scope>NUCLEOTIDE SEQUENCE</scope>
</reference>